<sequence>MPHILKQGHGYTGIHQLSQLLFRAYEALALVTPSYLACLAYGPGVLLSSATVCSNHEEVSHSHIILTCTHHKTTSRNPSTTPRMCKIILTGHTHWSAFGVIRCEGTSLWNLPRILNLVRSE</sequence>
<evidence type="ECO:0000313" key="1">
    <source>
        <dbReference type="EMBL" id="KIK41547.1"/>
    </source>
</evidence>
<evidence type="ECO:0000313" key="2">
    <source>
        <dbReference type="Proteomes" id="UP000054485"/>
    </source>
</evidence>
<accession>A0A0D0B4Z6</accession>
<organism evidence="1 2">
    <name type="scientific">Suillus luteus UH-Slu-Lm8-n1</name>
    <dbReference type="NCBI Taxonomy" id="930992"/>
    <lineage>
        <taxon>Eukaryota</taxon>
        <taxon>Fungi</taxon>
        <taxon>Dikarya</taxon>
        <taxon>Basidiomycota</taxon>
        <taxon>Agaricomycotina</taxon>
        <taxon>Agaricomycetes</taxon>
        <taxon>Agaricomycetidae</taxon>
        <taxon>Boletales</taxon>
        <taxon>Suillineae</taxon>
        <taxon>Suillaceae</taxon>
        <taxon>Suillus</taxon>
    </lineage>
</organism>
<dbReference type="HOGENOM" id="CLU_2039604_0_0_1"/>
<dbReference type="EMBL" id="KN835265">
    <property type="protein sequence ID" value="KIK41547.1"/>
    <property type="molecule type" value="Genomic_DNA"/>
</dbReference>
<proteinExistence type="predicted"/>
<protein>
    <submittedName>
        <fullName evidence="1">Uncharacterized protein</fullName>
    </submittedName>
</protein>
<dbReference type="InParanoid" id="A0A0D0B4Z6"/>
<dbReference type="Proteomes" id="UP000054485">
    <property type="component" value="Unassembled WGS sequence"/>
</dbReference>
<reference evidence="2" key="2">
    <citation type="submission" date="2015-01" db="EMBL/GenBank/DDBJ databases">
        <title>Evolutionary Origins and Diversification of the Mycorrhizal Mutualists.</title>
        <authorList>
            <consortium name="DOE Joint Genome Institute"/>
            <consortium name="Mycorrhizal Genomics Consortium"/>
            <person name="Kohler A."/>
            <person name="Kuo A."/>
            <person name="Nagy L.G."/>
            <person name="Floudas D."/>
            <person name="Copeland A."/>
            <person name="Barry K.W."/>
            <person name="Cichocki N."/>
            <person name="Veneault-Fourrey C."/>
            <person name="LaButti K."/>
            <person name="Lindquist E.A."/>
            <person name="Lipzen A."/>
            <person name="Lundell T."/>
            <person name="Morin E."/>
            <person name="Murat C."/>
            <person name="Riley R."/>
            <person name="Ohm R."/>
            <person name="Sun H."/>
            <person name="Tunlid A."/>
            <person name="Henrissat B."/>
            <person name="Grigoriev I.V."/>
            <person name="Hibbett D.S."/>
            <person name="Martin F."/>
        </authorList>
    </citation>
    <scope>NUCLEOTIDE SEQUENCE [LARGE SCALE GENOMIC DNA]</scope>
    <source>
        <strain evidence="2">UH-Slu-Lm8-n1</strain>
    </source>
</reference>
<gene>
    <name evidence="1" type="ORF">CY34DRAFT_199984</name>
</gene>
<reference evidence="1 2" key="1">
    <citation type="submission" date="2014-04" db="EMBL/GenBank/DDBJ databases">
        <authorList>
            <consortium name="DOE Joint Genome Institute"/>
            <person name="Kuo A."/>
            <person name="Ruytinx J."/>
            <person name="Rineau F."/>
            <person name="Colpaert J."/>
            <person name="Kohler A."/>
            <person name="Nagy L.G."/>
            <person name="Floudas D."/>
            <person name="Copeland A."/>
            <person name="Barry K.W."/>
            <person name="Cichocki N."/>
            <person name="Veneault-Fourrey C."/>
            <person name="LaButti K."/>
            <person name="Lindquist E.A."/>
            <person name="Lipzen A."/>
            <person name="Lundell T."/>
            <person name="Morin E."/>
            <person name="Murat C."/>
            <person name="Sun H."/>
            <person name="Tunlid A."/>
            <person name="Henrissat B."/>
            <person name="Grigoriev I.V."/>
            <person name="Hibbett D.S."/>
            <person name="Martin F."/>
            <person name="Nordberg H.P."/>
            <person name="Cantor M.N."/>
            <person name="Hua S.X."/>
        </authorList>
    </citation>
    <scope>NUCLEOTIDE SEQUENCE [LARGE SCALE GENOMIC DNA]</scope>
    <source>
        <strain evidence="1 2">UH-Slu-Lm8-n1</strain>
    </source>
</reference>
<dbReference type="AlphaFoldDB" id="A0A0D0B4Z6"/>
<keyword evidence="2" id="KW-1185">Reference proteome</keyword>
<name>A0A0D0B4Z6_9AGAM</name>